<dbReference type="GO" id="GO:0004519">
    <property type="term" value="F:endonuclease activity"/>
    <property type="evidence" value="ECO:0007669"/>
    <property type="project" value="UniProtKB-KW"/>
</dbReference>
<dbReference type="CDD" id="cd00085">
    <property type="entry name" value="HNHc"/>
    <property type="match status" value="1"/>
</dbReference>
<dbReference type="Proteomes" id="UP000555546">
    <property type="component" value="Unassembled WGS sequence"/>
</dbReference>
<dbReference type="GO" id="GO:0003676">
    <property type="term" value="F:nucleic acid binding"/>
    <property type="evidence" value="ECO:0007669"/>
    <property type="project" value="InterPro"/>
</dbReference>
<proteinExistence type="predicted"/>
<organism evidence="2 3">
    <name type="scientific">Brucella daejeonensis</name>
    <dbReference type="NCBI Taxonomy" id="659015"/>
    <lineage>
        <taxon>Bacteria</taxon>
        <taxon>Pseudomonadati</taxon>
        <taxon>Pseudomonadota</taxon>
        <taxon>Alphaproteobacteria</taxon>
        <taxon>Hyphomicrobiales</taxon>
        <taxon>Brucellaceae</taxon>
        <taxon>Brucella/Ochrobactrum group</taxon>
        <taxon>Brucella</taxon>
    </lineage>
</organism>
<accession>A0A7W9B1Q7</accession>
<dbReference type="InterPro" id="IPR002711">
    <property type="entry name" value="HNH"/>
</dbReference>
<comment type="caution">
    <text evidence="2">The sequence shown here is derived from an EMBL/GenBank/DDBJ whole genome shotgun (WGS) entry which is preliminary data.</text>
</comment>
<dbReference type="GO" id="GO:0008270">
    <property type="term" value="F:zinc ion binding"/>
    <property type="evidence" value="ECO:0007669"/>
    <property type="project" value="InterPro"/>
</dbReference>
<evidence type="ECO:0000259" key="1">
    <source>
        <dbReference type="SMART" id="SM00507"/>
    </source>
</evidence>
<protein>
    <submittedName>
        <fullName evidence="2">5-methylcytosine-specific restriction endonuclease McrA</fullName>
    </submittedName>
</protein>
<keyword evidence="2" id="KW-0378">Hydrolase</keyword>
<keyword evidence="2" id="KW-0540">Nuclease</keyword>
<gene>
    <name evidence="2" type="ORF">FHS76_004554</name>
</gene>
<reference evidence="2 3" key="1">
    <citation type="submission" date="2020-08" db="EMBL/GenBank/DDBJ databases">
        <title>Genomic Encyclopedia of Type Strains, Phase IV (KMG-IV): sequencing the most valuable type-strain genomes for metagenomic binning, comparative biology and taxonomic classification.</title>
        <authorList>
            <person name="Goeker M."/>
        </authorList>
    </citation>
    <scope>NUCLEOTIDE SEQUENCE [LARGE SCALE GENOMIC DNA]</scope>
    <source>
        <strain evidence="2 3">DSM 26944</strain>
    </source>
</reference>
<keyword evidence="2" id="KW-0255">Endonuclease</keyword>
<dbReference type="InterPro" id="IPR003615">
    <property type="entry name" value="HNH_nuc"/>
</dbReference>
<name>A0A7W9B1Q7_9HYPH</name>
<dbReference type="Pfam" id="PF01844">
    <property type="entry name" value="HNH"/>
    <property type="match status" value="1"/>
</dbReference>
<dbReference type="SMART" id="SM00507">
    <property type="entry name" value="HNHc"/>
    <property type="match status" value="1"/>
</dbReference>
<evidence type="ECO:0000313" key="3">
    <source>
        <dbReference type="Proteomes" id="UP000555546"/>
    </source>
</evidence>
<feature type="domain" description="HNH nuclease" evidence="1">
    <location>
        <begin position="52"/>
        <end position="104"/>
    </location>
</feature>
<dbReference type="EMBL" id="JACIJG010000041">
    <property type="protein sequence ID" value="MBB5704630.1"/>
    <property type="molecule type" value="Genomic_DNA"/>
</dbReference>
<dbReference type="AlphaFoldDB" id="A0A7W9B1Q7"/>
<keyword evidence="3" id="KW-1185">Reference proteome</keyword>
<sequence length="114" mass="13273">MTGIPRICACNNVVPHGELCACQRKQQQERKAKHDRNRPTAAQRGYNHVWRKARAEYLAMHPYCVMPGCGKPASVVDHIQPHRGNKELFWWRGNWQTLCQPCHDSVKQKQERSQ</sequence>
<evidence type="ECO:0000313" key="2">
    <source>
        <dbReference type="EMBL" id="MBB5704630.1"/>
    </source>
</evidence>